<dbReference type="InterPro" id="IPR029060">
    <property type="entry name" value="PIN-like_dom_sf"/>
</dbReference>
<sequence>MSRYLLDTHAWVYFLADPTQLPEGLEPLLEEARAQQALFVSAISAWEVAVLARKGRLAFTIGARRWLEDALRVPGIEVVPLDAYTAVEADGLSLPHTDPADRFIAATALRLSAVLVSRDEKLQGLLGLQTLWKPEA</sequence>
<evidence type="ECO:0000313" key="8">
    <source>
        <dbReference type="Proteomes" id="UP000321197"/>
    </source>
</evidence>
<dbReference type="GO" id="GO:0016787">
    <property type="term" value="F:hydrolase activity"/>
    <property type="evidence" value="ECO:0007669"/>
    <property type="project" value="UniProtKB-KW"/>
</dbReference>
<dbReference type="EMBL" id="BJXL01000059">
    <property type="protein sequence ID" value="GEM83739.1"/>
    <property type="molecule type" value="Genomic_DNA"/>
</dbReference>
<dbReference type="PANTHER" id="PTHR36173:SF1">
    <property type="entry name" value="RIBONUCLEASE VAPC22"/>
    <property type="match status" value="1"/>
</dbReference>
<dbReference type="Pfam" id="PF01850">
    <property type="entry name" value="PIN"/>
    <property type="match status" value="1"/>
</dbReference>
<feature type="binding site" evidence="5">
    <location>
        <position position="101"/>
    </location>
    <ligand>
        <name>Mg(2+)</name>
        <dbReference type="ChEBI" id="CHEBI:18420"/>
    </ligand>
</feature>
<evidence type="ECO:0000256" key="2">
    <source>
        <dbReference type="ARBA" id="ARBA00022722"/>
    </source>
</evidence>
<dbReference type="GO" id="GO:0004540">
    <property type="term" value="F:RNA nuclease activity"/>
    <property type="evidence" value="ECO:0007669"/>
    <property type="project" value="InterPro"/>
</dbReference>
<keyword evidence="5" id="KW-0460">Magnesium</keyword>
<dbReference type="InterPro" id="IPR002716">
    <property type="entry name" value="PIN_dom"/>
</dbReference>
<evidence type="ECO:0000256" key="4">
    <source>
        <dbReference type="ARBA" id="ARBA00022801"/>
    </source>
</evidence>
<gene>
    <name evidence="5 7" type="primary">vapC</name>
    <name evidence="7" type="ORF">MHY01S_19050</name>
</gene>
<dbReference type="InterPro" id="IPR022907">
    <property type="entry name" value="VapC_family"/>
</dbReference>
<feature type="domain" description="PIN" evidence="6">
    <location>
        <begin position="4"/>
        <end position="122"/>
    </location>
</feature>
<dbReference type="GO" id="GO:0000287">
    <property type="term" value="F:magnesium ion binding"/>
    <property type="evidence" value="ECO:0007669"/>
    <property type="project" value="UniProtKB-UniRule"/>
</dbReference>
<evidence type="ECO:0000256" key="5">
    <source>
        <dbReference type="HAMAP-Rule" id="MF_00265"/>
    </source>
</evidence>
<evidence type="ECO:0000256" key="1">
    <source>
        <dbReference type="ARBA" id="ARBA00022649"/>
    </source>
</evidence>
<dbReference type="GO" id="GO:0090729">
    <property type="term" value="F:toxin activity"/>
    <property type="evidence" value="ECO:0007669"/>
    <property type="project" value="UniProtKB-KW"/>
</dbReference>
<keyword evidence="3 5" id="KW-0479">Metal-binding</keyword>
<dbReference type="SUPFAM" id="SSF88723">
    <property type="entry name" value="PIN domain-like"/>
    <property type="match status" value="1"/>
</dbReference>
<comment type="similarity">
    <text evidence="5">Belongs to the PINc/VapC protein family.</text>
</comment>
<dbReference type="InterPro" id="IPR041705">
    <property type="entry name" value="PIN_Sll0205"/>
</dbReference>
<keyword evidence="1 5" id="KW-1277">Toxin-antitoxin system</keyword>
<keyword evidence="2 5" id="KW-0540">Nuclease</keyword>
<proteinExistence type="inferred from homology"/>
<reference evidence="7 8" key="1">
    <citation type="submission" date="2019-07" db="EMBL/GenBank/DDBJ databases">
        <title>Whole genome shotgun sequence of Meiothermus hypogaeus NBRC 106114.</title>
        <authorList>
            <person name="Hosoyama A."/>
            <person name="Uohara A."/>
            <person name="Ohji S."/>
            <person name="Ichikawa N."/>
        </authorList>
    </citation>
    <scope>NUCLEOTIDE SEQUENCE [LARGE SCALE GENOMIC DNA]</scope>
    <source>
        <strain evidence="7 8">NBRC 106114</strain>
    </source>
</reference>
<name>A0A511R2D4_9DEIN</name>
<dbReference type="RefSeq" id="WP_119341865.1">
    <property type="nucleotide sequence ID" value="NZ_BJXL01000059.1"/>
</dbReference>
<protein>
    <recommendedName>
        <fullName evidence="5">Ribonuclease VapC</fullName>
        <shortName evidence="5">RNase VapC</shortName>
        <ecNumber evidence="5">3.1.-.-</ecNumber>
    </recommendedName>
    <alternativeName>
        <fullName evidence="5">Toxin VapC</fullName>
    </alternativeName>
</protein>
<dbReference type="PANTHER" id="PTHR36173">
    <property type="entry name" value="RIBONUCLEASE VAPC16-RELATED"/>
    <property type="match status" value="1"/>
</dbReference>
<dbReference type="AlphaFoldDB" id="A0A511R2D4"/>
<dbReference type="Proteomes" id="UP000321197">
    <property type="component" value="Unassembled WGS sequence"/>
</dbReference>
<dbReference type="CDD" id="cd09872">
    <property type="entry name" value="PIN_Sll0205-like"/>
    <property type="match status" value="1"/>
</dbReference>
<evidence type="ECO:0000256" key="3">
    <source>
        <dbReference type="ARBA" id="ARBA00022723"/>
    </source>
</evidence>
<dbReference type="InterPro" id="IPR052919">
    <property type="entry name" value="TA_system_RNase"/>
</dbReference>
<keyword evidence="4 5" id="KW-0378">Hydrolase</keyword>
<evidence type="ECO:0000259" key="6">
    <source>
        <dbReference type="Pfam" id="PF01850"/>
    </source>
</evidence>
<accession>A0A511R2D4</accession>
<evidence type="ECO:0000313" key="7">
    <source>
        <dbReference type="EMBL" id="GEM83739.1"/>
    </source>
</evidence>
<feature type="binding site" evidence="5">
    <location>
        <position position="7"/>
    </location>
    <ligand>
        <name>Mg(2+)</name>
        <dbReference type="ChEBI" id="CHEBI:18420"/>
    </ligand>
</feature>
<dbReference type="Gene3D" id="3.40.50.1010">
    <property type="entry name" value="5'-nuclease"/>
    <property type="match status" value="1"/>
</dbReference>
<dbReference type="HAMAP" id="MF_00265">
    <property type="entry name" value="VapC_Nob1"/>
    <property type="match status" value="1"/>
</dbReference>
<comment type="function">
    <text evidence="5">Toxic component of a toxin-antitoxin (TA) system. An RNase.</text>
</comment>
<keyword evidence="5" id="KW-0800">Toxin</keyword>
<comment type="cofactor">
    <cofactor evidence="5">
        <name>Mg(2+)</name>
        <dbReference type="ChEBI" id="CHEBI:18420"/>
    </cofactor>
</comment>
<dbReference type="EC" id="3.1.-.-" evidence="5"/>
<dbReference type="OrthoDB" id="9798990at2"/>
<organism evidence="7 8">
    <name type="scientific">Meiothermus hypogaeus NBRC 106114</name>
    <dbReference type="NCBI Taxonomy" id="1227553"/>
    <lineage>
        <taxon>Bacteria</taxon>
        <taxon>Thermotogati</taxon>
        <taxon>Deinococcota</taxon>
        <taxon>Deinococci</taxon>
        <taxon>Thermales</taxon>
        <taxon>Thermaceae</taxon>
        <taxon>Meiothermus</taxon>
    </lineage>
</organism>
<comment type="caution">
    <text evidence="7">The sequence shown here is derived from an EMBL/GenBank/DDBJ whole genome shotgun (WGS) entry which is preliminary data.</text>
</comment>